<gene>
    <name evidence="1" type="ORF">MCOR_35385</name>
</gene>
<evidence type="ECO:0000313" key="1">
    <source>
        <dbReference type="EMBL" id="CAC5401288.1"/>
    </source>
</evidence>
<keyword evidence="2" id="KW-1185">Reference proteome</keyword>
<reference evidence="1 2" key="1">
    <citation type="submission" date="2020-06" db="EMBL/GenBank/DDBJ databases">
        <authorList>
            <person name="Li R."/>
            <person name="Bekaert M."/>
        </authorList>
    </citation>
    <scope>NUCLEOTIDE SEQUENCE [LARGE SCALE GENOMIC DNA]</scope>
    <source>
        <strain evidence="2">wild</strain>
    </source>
</reference>
<evidence type="ECO:0000313" key="2">
    <source>
        <dbReference type="Proteomes" id="UP000507470"/>
    </source>
</evidence>
<dbReference type="Proteomes" id="UP000507470">
    <property type="component" value="Unassembled WGS sequence"/>
</dbReference>
<proteinExistence type="predicted"/>
<dbReference type="EMBL" id="CACVKT020006393">
    <property type="protein sequence ID" value="CAC5401288.1"/>
    <property type="molecule type" value="Genomic_DNA"/>
</dbReference>
<name>A0A6J8CXQ0_MYTCO</name>
<dbReference type="Gene3D" id="1.10.287.1490">
    <property type="match status" value="1"/>
</dbReference>
<protein>
    <submittedName>
        <fullName evidence="1">Uncharacterized protein</fullName>
    </submittedName>
</protein>
<dbReference type="OrthoDB" id="6122327at2759"/>
<sequence>MCRYEFVVPDKNCKNIGTPVSAEDEPHSIMHMQSGIDTTNARLNALTEVFSGQFTKLNTDSKDLKEVTKEMQSKLDSTRESIARLEGFMDEVKSWKSSLSEGSIPKLDNLQSQLLDIAAKFQSQSSVQTSIYSSLQRQLAETVASIGRHARDIDALKDTVKTVESLKTEVATISEQSRGSPANMQNIESRLGSLEEKIDQSSPHGGSMNEMKVAINLLQRQFLDETRNYRTYILNLNGSVNKLQSEMEALKTGVNAQK</sequence>
<accession>A0A6J8CXQ0</accession>
<organism evidence="1 2">
    <name type="scientific">Mytilus coruscus</name>
    <name type="common">Sea mussel</name>
    <dbReference type="NCBI Taxonomy" id="42192"/>
    <lineage>
        <taxon>Eukaryota</taxon>
        <taxon>Metazoa</taxon>
        <taxon>Spiralia</taxon>
        <taxon>Lophotrochozoa</taxon>
        <taxon>Mollusca</taxon>
        <taxon>Bivalvia</taxon>
        <taxon>Autobranchia</taxon>
        <taxon>Pteriomorphia</taxon>
        <taxon>Mytilida</taxon>
        <taxon>Mytiloidea</taxon>
        <taxon>Mytilidae</taxon>
        <taxon>Mytilinae</taxon>
        <taxon>Mytilus</taxon>
    </lineage>
</organism>
<dbReference type="AlphaFoldDB" id="A0A6J8CXQ0"/>